<dbReference type="CTD" id="20202277"/>
<gene>
    <name evidence="14" type="primary">20202277</name>
    <name evidence="13" type="ORF">HELRODRAFT_168248</name>
</gene>
<dbReference type="PANTHER" id="PTHR24248:SF125">
    <property type="entry name" value="DOPAMINE D2-LIKE RECEPTOR"/>
    <property type="match status" value="1"/>
</dbReference>
<evidence type="ECO:0000256" key="1">
    <source>
        <dbReference type="ARBA" id="ARBA00004651"/>
    </source>
</evidence>
<evidence type="ECO:0000256" key="10">
    <source>
        <dbReference type="SAM" id="MobiDB-lite"/>
    </source>
</evidence>
<dbReference type="EMBL" id="AMQM01002921">
    <property type="status" value="NOT_ANNOTATED_CDS"/>
    <property type="molecule type" value="Genomic_DNA"/>
</dbReference>
<feature type="compositionally biased region" description="Basic residues" evidence="10">
    <location>
        <begin position="665"/>
        <end position="675"/>
    </location>
</feature>
<keyword evidence="5" id="KW-0297">G-protein coupled receptor</keyword>
<dbReference type="GO" id="GO:0045202">
    <property type="term" value="C:synapse"/>
    <property type="evidence" value="ECO:0007669"/>
    <property type="project" value="GOC"/>
</dbReference>
<dbReference type="HOGENOM" id="CLU_296168_0_0_1"/>
<feature type="compositionally biased region" description="Low complexity" evidence="10">
    <location>
        <begin position="575"/>
        <end position="596"/>
    </location>
</feature>
<dbReference type="PRINTS" id="PR00237">
    <property type="entry name" value="GPCRRHODOPSN"/>
</dbReference>
<reference evidence="15" key="1">
    <citation type="submission" date="2012-12" db="EMBL/GenBank/DDBJ databases">
        <authorList>
            <person name="Hellsten U."/>
            <person name="Grimwood J."/>
            <person name="Chapman J.A."/>
            <person name="Shapiro H."/>
            <person name="Aerts A."/>
            <person name="Otillar R.P."/>
            <person name="Terry A.Y."/>
            <person name="Boore J.L."/>
            <person name="Simakov O."/>
            <person name="Marletaz F."/>
            <person name="Cho S.-J."/>
            <person name="Edsinger-Gonzales E."/>
            <person name="Havlak P."/>
            <person name="Kuo D.-H."/>
            <person name="Larsson T."/>
            <person name="Lv J."/>
            <person name="Arendt D."/>
            <person name="Savage R."/>
            <person name="Osoegawa K."/>
            <person name="de Jong P."/>
            <person name="Lindberg D.R."/>
            <person name="Seaver E.C."/>
            <person name="Weisblat D.A."/>
            <person name="Putnam N.H."/>
            <person name="Grigoriev I.V."/>
            <person name="Rokhsar D.S."/>
        </authorList>
    </citation>
    <scope>NUCLEOTIDE SEQUENCE</scope>
</reference>
<accession>T1F0C7</accession>
<evidence type="ECO:0000256" key="4">
    <source>
        <dbReference type="ARBA" id="ARBA00022989"/>
    </source>
</evidence>
<dbReference type="OrthoDB" id="6327515at2759"/>
<evidence type="ECO:0000256" key="6">
    <source>
        <dbReference type="ARBA" id="ARBA00023136"/>
    </source>
</evidence>
<dbReference type="InterPro" id="IPR000276">
    <property type="entry name" value="GPCR_Rhodpsn"/>
</dbReference>
<dbReference type="Gene3D" id="1.20.1070.10">
    <property type="entry name" value="Rhodopsin 7-helix transmembrane proteins"/>
    <property type="match status" value="1"/>
</dbReference>
<evidence type="ECO:0000256" key="7">
    <source>
        <dbReference type="ARBA" id="ARBA00023157"/>
    </source>
</evidence>
<feature type="compositionally biased region" description="Basic and acidic residues" evidence="10">
    <location>
        <begin position="874"/>
        <end position="892"/>
    </location>
</feature>
<dbReference type="PROSITE" id="PS50262">
    <property type="entry name" value="G_PROTEIN_RECEP_F1_2"/>
    <property type="match status" value="1"/>
</dbReference>
<evidence type="ECO:0000256" key="9">
    <source>
        <dbReference type="ARBA" id="ARBA00023224"/>
    </source>
</evidence>
<dbReference type="PANTHER" id="PTHR24248">
    <property type="entry name" value="ADRENERGIC RECEPTOR-RELATED G-PROTEIN COUPLED RECEPTOR"/>
    <property type="match status" value="1"/>
</dbReference>
<dbReference type="GO" id="GO:0004930">
    <property type="term" value="F:G protein-coupled receptor activity"/>
    <property type="evidence" value="ECO:0000318"/>
    <property type="project" value="GO_Central"/>
</dbReference>
<evidence type="ECO:0000259" key="12">
    <source>
        <dbReference type="PROSITE" id="PS50262"/>
    </source>
</evidence>
<dbReference type="GO" id="GO:0005886">
    <property type="term" value="C:plasma membrane"/>
    <property type="evidence" value="ECO:0000318"/>
    <property type="project" value="GO_Central"/>
</dbReference>
<evidence type="ECO:0000256" key="11">
    <source>
        <dbReference type="SAM" id="Phobius"/>
    </source>
</evidence>
<feature type="region of interest" description="Disordered" evidence="10">
    <location>
        <begin position="656"/>
        <end position="679"/>
    </location>
</feature>
<dbReference type="EMBL" id="KB095959">
    <property type="protein sequence ID" value="ESO09286.1"/>
    <property type="molecule type" value="Genomic_DNA"/>
</dbReference>
<feature type="region of interest" description="Disordered" evidence="10">
    <location>
        <begin position="312"/>
        <end position="351"/>
    </location>
</feature>
<evidence type="ECO:0000256" key="8">
    <source>
        <dbReference type="ARBA" id="ARBA00023170"/>
    </source>
</evidence>
<keyword evidence="7" id="KW-1015">Disulfide bond</keyword>
<comment type="subcellular location">
    <subcellularLocation>
        <location evidence="1">Cell membrane</location>
        <topology evidence="1">Multi-pass membrane protein</topology>
    </subcellularLocation>
</comment>
<evidence type="ECO:0000313" key="14">
    <source>
        <dbReference type="EnsemblMetazoa" id="HelroP168248"/>
    </source>
</evidence>
<protein>
    <recommendedName>
        <fullName evidence="12">G-protein coupled receptors family 1 profile domain-containing protein</fullName>
    </recommendedName>
</protein>
<organism evidence="14 15">
    <name type="scientific">Helobdella robusta</name>
    <name type="common">Californian leech</name>
    <dbReference type="NCBI Taxonomy" id="6412"/>
    <lineage>
        <taxon>Eukaryota</taxon>
        <taxon>Metazoa</taxon>
        <taxon>Spiralia</taxon>
        <taxon>Lophotrochozoa</taxon>
        <taxon>Annelida</taxon>
        <taxon>Clitellata</taxon>
        <taxon>Hirudinea</taxon>
        <taxon>Rhynchobdellida</taxon>
        <taxon>Glossiphoniidae</taxon>
        <taxon>Helobdella</taxon>
    </lineage>
</organism>
<dbReference type="GeneID" id="20202277"/>
<feature type="region of interest" description="Disordered" evidence="10">
    <location>
        <begin position="865"/>
        <end position="895"/>
    </location>
</feature>
<feature type="transmembrane region" description="Helical" evidence="11">
    <location>
        <begin position="157"/>
        <end position="176"/>
    </location>
</feature>
<proteinExistence type="predicted"/>
<dbReference type="SUPFAM" id="SSF81321">
    <property type="entry name" value="Family A G protein-coupled receptor-like"/>
    <property type="match status" value="1"/>
</dbReference>
<feature type="transmembrane region" description="Helical" evidence="11">
    <location>
        <begin position="78"/>
        <end position="106"/>
    </location>
</feature>
<dbReference type="eggNOG" id="KOG3656">
    <property type="taxonomic scope" value="Eukaryota"/>
</dbReference>
<evidence type="ECO:0000313" key="15">
    <source>
        <dbReference type="Proteomes" id="UP000015101"/>
    </source>
</evidence>
<keyword evidence="6 11" id="KW-0472">Membrane</keyword>
<dbReference type="AlphaFoldDB" id="T1F0C7"/>
<keyword evidence="3 11" id="KW-0812">Transmembrane</keyword>
<reference evidence="13 15" key="2">
    <citation type="journal article" date="2013" name="Nature">
        <title>Insights into bilaterian evolution from three spiralian genomes.</title>
        <authorList>
            <person name="Simakov O."/>
            <person name="Marletaz F."/>
            <person name="Cho S.J."/>
            <person name="Edsinger-Gonzales E."/>
            <person name="Havlak P."/>
            <person name="Hellsten U."/>
            <person name="Kuo D.H."/>
            <person name="Larsson T."/>
            <person name="Lv J."/>
            <person name="Arendt D."/>
            <person name="Savage R."/>
            <person name="Osoegawa K."/>
            <person name="de Jong P."/>
            <person name="Grimwood J."/>
            <person name="Chapman J.A."/>
            <person name="Shapiro H."/>
            <person name="Aerts A."/>
            <person name="Otillar R.P."/>
            <person name="Terry A.Y."/>
            <person name="Boore J.L."/>
            <person name="Grigoriev I.V."/>
            <person name="Lindberg D.R."/>
            <person name="Seaver E.C."/>
            <person name="Weisblat D.A."/>
            <person name="Putnam N.H."/>
            <person name="Rokhsar D.S."/>
        </authorList>
    </citation>
    <scope>NUCLEOTIDE SEQUENCE</scope>
</reference>
<feature type="transmembrane region" description="Helical" evidence="11">
    <location>
        <begin position="118"/>
        <end position="142"/>
    </location>
</feature>
<feature type="compositionally biased region" description="Acidic residues" evidence="10">
    <location>
        <begin position="332"/>
        <end position="350"/>
    </location>
</feature>
<evidence type="ECO:0000256" key="5">
    <source>
        <dbReference type="ARBA" id="ARBA00023040"/>
    </source>
</evidence>
<keyword evidence="2" id="KW-1003">Cell membrane</keyword>
<dbReference type="Proteomes" id="UP000015101">
    <property type="component" value="Unassembled WGS sequence"/>
</dbReference>
<sequence length="1020" mass="114954">MYQRVYIFRILHGLFYNLAVSSTFLSSTSSSYSLSPSSLASSQPTTPSFSEISYSALTSNNTNVTALRTGAISYNERLAMHVCTGLLLALVILVALLSNSMVLAAICLNDHLRTSSNYCFLASLSIMHLLMATTVLPLTFFITLKGKFDCTDNQCKLWLAADTFLCNVTFLHMAFIKMDTYLRLKDKPRPHYQSCSCSSSFWLAAPWLVGIVQSSAQYMLSISTSDTLLLDRSMCIIDDANFAILTCLFSFLVPAFVALVFDGLCKKLLFQMNNLASCVPTQMMKREAGNVQAVLHQNAINEFDKSNCDANDVPRDGQFNAGPSINGHDNNSDDNDDDDNESDDYDDDDVSASTLSADISVSEVCENETNHCAADWFINETNKKNAADDNLNSVNIFNVDTDGEFIIETHDDTVENVKSNNFNASNDMESVERQSTNAMNVLASDECTRENAIISSPDLSPLRKNSNFKTRVDYNFLVNEKFNVGENVNYARTVCRLYENNRNNCEHPDAANELNEAEDVNVVGQANSLSPGKNLIKRMNEVNLRMTNNCRRTKEFCKVSVHENNGRNICKESLNNNGNQNNDSQNNTHNHNHTHNNSNICNNQTCNNTYSNPIPTNNIRNNHIHSNYICNNHIHNNDKIFGGGINNCNINHKSISKHNNNNTRKINKSNKHKSNTPKNNIADCMNENMENRMQTAALMHDNQSSSIRHIDNERIREQSLQTERQFEQINAHQPATQICIQISKPQNGQANIRSCDLLPESRKNNKQKSIANHNFKWPNNVEKTEASIGGHHTCSEKLYKNLKTPNLKGRSEDVHDVHCHSNQFKTKQTGFRTSKKIFTSSQAQNVKTSLETSSALSLLTTEASLSSSSSSTPHRSDDVQPKNSNETREESQLNKLNSKSCSRFDHFLRRRQSSKKFHLLDCSFRKDFIFIGTSRCLLFIYLTSWMPTISFNLLYATAIQFQKVSSFYLEIITRWLACSTVLSFPLICFTRSNILREVLKDLWKKVFVVNKNAVSSNCVV</sequence>
<reference evidence="14" key="3">
    <citation type="submission" date="2015-06" db="UniProtKB">
        <authorList>
            <consortium name="EnsemblMetazoa"/>
        </authorList>
    </citation>
    <scope>IDENTIFICATION</scope>
</reference>
<keyword evidence="15" id="KW-1185">Reference proteome</keyword>
<evidence type="ECO:0000256" key="3">
    <source>
        <dbReference type="ARBA" id="ARBA00022692"/>
    </source>
</evidence>
<dbReference type="Pfam" id="PF00001">
    <property type="entry name" value="7tm_1"/>
    <property type="match status" value="1"/>
</dbReference>
<dbReference type="GO" id="GO:0001591">
    <property type="term" value="F:dopamine neurotransmitter receptor activity, coupled via Gi/Go"/>
    <property type="evidence" value="ECO:0000318"/>
    <property type="project" value="GO_Central"/>
</dbReference>
<dbReference type="InParanoid" id="T1F0C7"/>
<feature type="region of interest" description="Disordered" evidence="10">
    <location>
        <begin position="571"/>
        <end position="596"/>
    </location>
</feature>
<feature type="transmembrane region" description="Helical" evidence="11">
    <location>
        <begin position="7"/>
        <end position="25"/>
    </location>
</feature>
<dbReference type="KEGG" id="hro:HELRODRAFT_168248"/>
<keyword evidence="8" id="KW-0675">Receptor</keyword>
<dbReference type="InterPro" id="IPR017452">
    <property type="entry name" value="GPCR_Rhodpsn_7TM"/>
</dbReference>
<evidence type="ECO:0000313" key="13">
    <source>
        <dbReference type="EMBL" id="ESO09286.1"/>
    </source>
</evidence>
<evidence type="ECO:0000256" key="2">
    <source>
        <dbReference type="ARBA" id="ARBA00022475"/>
    </source>
</evidence>
<keyword evidence="4 11" id="KW-1133">Transmembrane helix</keyword>
<keyword evidence="9" id="KW-0807">Transducer</keyword>
<feature type="domain" description="G-protein coupled receptors family 1 profile" evidence="12">
    <location>
        <begin position="98"/>
        <end position="260"/>
    </location>
</feature>
<name>T1F0C7_HELRO</name>
<dbReference type="OMA" id="CIDESID"/>
<feature type="transmembrane region" description="Helical" evidence="11">
    <location>
        <begin position="240"/>
        <end position="261"/>
    </location>
</feature>
<dbReference type="EnsemblMetazoa" id="HelroT168248">
    <property type="protein sequence ID" value="HelroP168248"/>
    <property type="gene ID" value="HelroG168248"/>
</dbReference>
<dbReference type="RefSeq" id="XP_009012379.1">
    <property type="nucleotide sequence ID" value="XM_009014131.1"/>
</dbReference>